<keyword evidence="1" id="KW-0472">Membrane</keyword>
<reference evidence="3 4" key="1">
    <citation type="journal article" date="2019" name="Int. J. Syst. Evol. Microbiol.">
        <title>The Global Catalogue of Microorganisms (GCM) 10K type strain sequencing project: providing services to taxonomists for standard genome sequencing and annotation.</title>
        <authorList>
            <consortium name="The Broad Institute Genomics Platform"/>
            <consortium name="The Broad Institute Genome Sequencing Center for Infectious Disease"/>
            <person name="Wu L."/>
            <person name="Ma J."/>
        </authorList>
    </citation>
    <scope>NUCLEOTIDE SEQUENCE [LARGE SCALE GENOMIC DNA]</scope>
    <source>
        <strain evidence="3 4">JCM 14560</strain>
    </source>
</reference>
<proteinExistence type="predicted"/>
<dbReference type="EMBL" id="BAAANT010000021">
    <property type="protein sequence ID" value="GAA2147397.1"/>
    <property type="molecule type" value="Genomic_DNA"/>
</dbReference>
<dbReference type="Proteomes" id="UP001422759">
    <property type="component" value="Unassembled WGS sequence"/>
</dbReference>
<comment type="caution">
    <text evidence="3">The sequence shown here is derived from an EMBL/GenBank/DDBJ whole genome shotgun (WGS) entry which is preliminary data.</text>
</comment>
<name>A0ABN2ZTV8_9ACTN</name>
<evidence type="ECO:0000259" key="2">
    <source>
        <dbReference type="Pfam" id="PF20182"/>
    </source>
</evidence>
<feature type="transmembrane region" description="Helical" evidence="1">
    <location>
        <begin position="218"/>
        <end position="239"/>
    </location>
</feature>
<feature type="transmembrane region" description="Helical" evidence="1">
    <location>
        <begin position="146"/>
        <end position="167"/>
    </location>
</feature>
<dbReference type="NCBIfam" id="NF042915">
    <property type="entry name" value="MAB_1171c_fam"/>
    <property type="match status" value="1"/>
</dbReference>
<dbReference type="Pfam" id="PF20182">
    <property type="entry name" value="DUF6545"/>
    <property type="match status" value="1"/>
</dbReference>
<evidence type="ECO:0000313" key="3">
    <source>
        <dbReference type="EMBL" id="GAA2147397.1"/>
    </source>
</evidence>
<organism evidence="3 4">
    <name type="scientific">Kitasatospora kazusensis</name>
    <dbReference type="NCBI Taxonomy" id="407974"/>
    <lineage>
        <taxon>Bacteria</taxon>
        <taxon>Bacillati</taxon>
        <taxon>Actinomycetota</taxon>
        <taxon>Actinomycetes</taxon>
        <taxon>Kitasatosporales</taxon>
        <taxon>Streptomycetaceae</taxon>
        <taxon>Kitasatospora</taxon>
    </lineage>
</organism>
<dbReference type="InterPro" id="IPR046675">
    <property type="entry name" value="DUF6545"/>
</dbReference>
<keyword evidence="1" id="KW-0812">Transmembrane</keyword>
<keyword evidence="1" id="KW-1133">Transmembrane helix</keyword>
<feature type="transmembrane region" description="Helical" evidence="1">
    <location>
        <begin position="30"/>
        <end position="49"/>
    </location>
</feature>
<sequence>MINFFGYLACAVAVLGAAHRLWPARWSSAGARYVVGFTLCMGLSLAVLAPATSALVRVWAAPARDALPLVGAELKLAGEYFLTLMAYSVRSPDPDRPRHRRRQTAGSLLVMAACAATYLAAGVTSADGSTLVVAADGRSALGLHSALFTLHSCWCVGLFTVVIHRAARHVGPGLLRVGLRLIVAAGVAGLVWTAQSVSPLLAGLATGRQEAGEDAGSAPVALLVLVLGISGATVTAWGNRLTGPARWLRTVRDYRRIGPLWSALHAAHPQTALEAPTARAGAVRALRNAEFARYRRIIEIHDGHLALRPYFHPQVPAWAAAAAATPAEGGPGAGDTAATRAAALVEAAVIAAALEAAAAGCRYRAASDYTPHAVRADTDAESAWLVLVTEAFTHSAAVQEIRRRVRAELHPGRD</sequence>
<feature type="transmembrane region" description="Helical" evidence="1">
    <location>
        <begin position="179"/>
        <end position="198"/>
    </location>
</feature>
<keyword evidence="4" id="KW-1185">Reference proteome</keyword>
<dbReference type="RefSeq" id="WP_344466589.1">
    <property type="nucleotide sequence ID" value="NZ_BAAANT010000021.1"/>
</dbReference>
<feature type="transmembrane region" description="Helical" evidence="1">
    <location>
        <begin position="105"/>
        <end position="126"/>
    </location>
</feature>
<evidence type="ECO:0000313" key="4">
    <source>
        <dbReference type="Proteomes" id="UP001422759"/>
    </source>
</evidence>
<gene>
    <name evidence="3" type="ORF">GCM10009760_38300</name>
</gene>
<feature type="domain" description="DUF6545" evidence="2">
    <location>
        <begin position="246"/>
        <end position="393"/>
    </location>
</feature>
<evidence type="ECO:0000256" key="1">
    <source>
        <dbReference type="SAM" id="Phobius"/>
    </source>
</evidence>
<protein>
    <recommendedName>
        <fullName evidence="2">DUF6545 domain-containing protein</fullName>
    </recommendedName>
</protein>
<accession>A0ABN2ZTV8</accession>
<dbReference type="InterPro" id="IPR050039">
    <property type="entry name" value="MAB_1171c-like"/>
</dbReference>